<dbReference type="PANTHER" id="PTHR14107:SF16">
    <property type="entry name" value="AT02583P"/>
    <property type="match status" value="1"/>
</dbReference>
<dbReference type="InterPro" id="IPR015943">
    <property type="entry name" value="WD40/YVTN_repeat-like_dom_sf"/>
</dbReference>
<organism evidence="4 5">
    <name type="scientific">Lodderomyces elongisporus (strain ATCC 11503 / CBS 2605 / JCM 1781 / NBRC 1676 / NRRL YB-4239)</name>
    <name type="common">Yeast</name>
    <name type="synonym">Saccharomyces elongisporus</name>
    <dbReference type="NCBI Taxonomy" id="379508"/>
    <lineage>
        <taxon>Eukaryota</taxon>
        <taxon>Fungi</taxon>
        <taxon>Dikarya</taxon>
        <taxon>Ascomycota</taxon>
        <taxon>Saccharomycotina</taxon>
        <taxon>Pichiomycetes</taxon>
        <taxon>Debaryomycetaceae</taxon>
        <taxon>Candida/Lodderomyces clade</taxon>
        <taxon>Lodderomyces</taxon>
    </lineage>
</organism>
<dbReference type="Proteomes" id="UP000001996">
    <property type="component" value="Unassembled WGS sequence"/>
</dbReference>
<name>A5DRL7_LODEL</name>
<accession>A5DRL7</accession>
<dbReference type="InterPro" id="IPR051362">
    <property type="entry name" value="WD_repeat_creC_regulators"/>
</dbReference>
<dbReference type="InterPro" id="IPR001680">
    <property type="entry name" value="WD40_rpt"/>
</dbReference>
<sequence length="692" mass="76270">MTANPLTNVAPFLTSVCPGYTDLEENIHHSLQLFSIPAASSKINWPLNHNSKGHITSTNLELDLTYLNIARPPLAKVESNTYVSLPLHVVEEFKKRIKTCDRVQEGNIHIGANINPLLQDPFRNVSMNPGSITQVLELQNIKFLSNNPFATAESVSRGVVCDKFPGFQDIHNSLDIRVLAYNKDVFDRCQKLVITSHVNVLNVLGLDKESKYANTKHYKQVDMSGNVAETSVEVPLLRLQFDESTIITSMHAFVLHKEPIIVIGLLSGNIVVIEPRTAKFRKFDLGLNNIAGALEVICVSSLSVICHPQYDFLIVAGYSNGEAVIINPLGSNDSTLCVKKDRSVVIRDTHGIFFKVTDLSAPALQKQTATILFHFKLSHHPITAITSTLEIQNKAAGGATRDKVAKGGEGEPSNQPHIIAFASADGFVKFLDLMFSYGYDDAERIVSDHTIITDIISTYFNTSVTDVAFSPDYKFFCMLGKGDLIELFKLAYYNVDGVYKNKNRPSSGRSRSGTISSGYRRQSDAGAALASEVTELFPPMIKSMQIVCRFKAHTSSIKSLRFCTEQCASPLGTYRILSCGNDGRIILWEFDHKAIPKIKKPTTSNQISNQRGREPRRSIHERRPGASPMATTSLTAATTAGGGTTTIIAHSPSPIRHPRSSHRRNKSEDPIFKNPSLTNLLSVQNMNLNSAS</sequence>
<feature type="compositionally biased region" description="Basic and acidic residues" evidence="3">
    <location>
        <begin position="611"/>
        <end position="624"/>
    </location>
</feature>
<keyword evidence="5" id="KW-1185">Reference proteome</keyword>
<keyword evidence="1" id="KW-0853">WD repeat</keyword>
<feature type="compositionally biased region" description="Basic residues" evidence="3">
    <location>
        <begin position="656"/>
        <end position="665"/>
    </location>
</feature>
<dbReference type="InParanoid" id="A5DRL7"/>
<dbReference type="GeneID" id="5235479"/>
<evidence type="ECO:0000313" key="5">
    <source>
        <dbReference type="Proteomes" id="UP000001996"/>
    </source>
</evidence>
<dbReference type="Gene3D" id="2.130.10.10">
    <property type="entry name" value="YVTN repeat-like/Quinoprotein amine dehydrogenase"/>
    <property type="match status" value="1"/>
</dbReference>
<dbReference type="SUPFAM" id="SSF50978">
    <property type="entry name" value="WD40 repeat-like"/>
    <property type="match status" value="1"/>
</dbReference>
<feature type="compositionally biased region" description="Polar residues" evidence="3">
    <location>
        <begin position="601"/>
        <end position="610"/>
    </location>
</feature>
<dbReference type="GO" id="GO:0045013">
    <property type="term" value="P:carbon catabolite repression of transcription"/>
    <property type="evidence" value="ECO:0007669"/>
    <property type="project" value="TreeGrafter"/>
</dbReference>
<feature type="compositionally biased region" description="Low complexity" evidence="3">
    <location>
        <begin position="630"/>
        <end position="639"/>
    </location>
</feature>
<dbReference type="HOGENOM" id="CLU_016855_0_0_1"/>
<dbReference type="EMBL" id="CH981524">
    <property type="protein sequence ID" value="EDK41825.1"/>
    <property type="molecule type" value="Genomic_DNA"/>
</dbReference>
<dbReference type="PANTHER" id="PTHR14107">
    <property type="entry name" value="WD REPEAT PROTEIN"/>
    <property type="match status" value="1"/>
</dbReference>
<dbReference type="GO" id="GO:0051286">
    <property type="term" value="C:cell tip"/>
    <property type="evidence" value="ECO:0007669"/>
    <property type="project" value="TreeGrafter"/>
</dbReference>
<evidence type="ECO:0000256" key="1">
    <source>
        <dbReference type="ARBA" id="ARBA00022574"/>
    </source>
</evidence>
<protein>
    <submittedName>
        <fullName evidence="4">Uncharacterized protein</fullName>
    </submittedName>
</protein>
<dbReference type="InterPro" id="IPR036322">
    <property type="entry name" value="WD40_repeat_dom_sf"/>
</dbReference>
<dbReference type="GO" id="GO:0032153">
    <property type="term" value="C:cell division site"/>
    <property type="evidence" value="ECO:0007669"/>
    <property type="project" value="TreeGrafter"/>
</dbReference>
<dbReference type="VEuPathDB" id="FungiDB:LELG_00003"/>
<feature type="region of interest" description="Disordered" evidence="3">
    <location>
        <begin position="599"/>
        <end position="676"/>
    </location>
</feature>
<dbReference type="OMA" id="KMSYYNV"/>
<reference evidence="4 5" key="1">
    <citation type="journal article" date="2009" name="Nature">
        <title>Evolution of pathogenicity and sexual reproduction in eight Candida genomes.</title>
        <authorList>
            <person name="Butler G."/>
            <person name="Rasmussen M.D."/>
            <person name="Lin M.F."/>
            <person name="Santos M.A."/>
            <person name="Sakthikumar S."/>
            <person name="Munro C.A."/>
            <person name="Rheinbay E."/>
            <person name="Grabherr M."/>
            <person name="Forche A."/>
            <person name="Reedy J.L."/>
            <person name="Agrafioti I."/>
            <person name="Arnaud M.B."/>
            <person name="Bates S."/>
            <person name="Brown A.J."/>
            <person name="Brunke S."/>
            <person name="Costanzo M.C."/>
            <person name="Fitzpatrick D.A."/>
            <person name="de Groot P.W."/>
            <person name="Harris D."/>
            <person name="Hoyer L.L."/>
            <person name="Hube B."/>
            <person name="Klis F.M."/>
            <person name="Kodira C."/>
            <person name="Lennard N."/>
            <person name="Logue M.E."/>
            <person name="Martin R."/>
            <person name="Neiman A.M."/>
            <person name="Nikolaou E."/>
            <person name="Quail M.A."/>
            <person name="Quinn J."/>
            <person name="Santos M.C."/>
            <person name="Schmitzberger F.F."/>
            <person name="Sherlock G."/>
            <person name="Shah P."/>
            <person name="Silverstein K.A."/>
            <person name="Skrzypek M.S."/>
            <person name="Soll D."/>
            <person name="Staggs R."/>
            <person name="Stansfield I."/>
            <person name="Stumpf M.P."/>
            <person name="Sudbery P.E."/>
            <person name="Srikantha T."/>
            <person name="Zeng Q."/>
            <person name="Berman J."/>
            <person name="Berriman M."/>
            <person name="Heitman J."/>
            <person name="Gow N.A."/>
            <person name="Lorenz M.C."/>
            <person name="Birren B.W."/>
            <person name="Kellis M."/>
            <person name="Cuomo C.A."/>
        </authorList>
    </citation>
    <scope>NUCLEOTIDE SEQUENCE [LARGE SCALE GENOMIC DNA]</scope>
    <source>
        <strain evidence="5">ATCC 11503 / BCRC 21390 / CBS 2605 / JCM 1781 / NBRC 1676 / NRRL YB-4239</strain>
    </source>
</reference>
<dbReference type="eggNOG" id="KOG2394">
    <property type="taxonomic scope" value="Eukaryota"/>
</dbReference>
<dbReference type="SMART" id="SM00320">
    <property type="entry name" value="WD40"/>
    <property type="match status" value="2"/>
</dbReference>
<evidence type="ECO:0000313" key="4">
    <source>
        <dbReference type="EMBL" id="EDK41825.1"/>
    </source>
</evidence>
<proteinExistence type="predicted"/>
<evidence type="ECO:0000256" key="3">
    <source>
        <dbReference type="SAM" id="MobiDB-lite"/>
    </source>
</evidence>
<dbReference type="OrthoDB" id="3367at2759"/>
<dbReference type="STRING" id="379508.A5DRL7"/>
<dbReference type="AlphaFoldDB" id="A5DRL7"/>
<dbReference type="GO" id="GO:0005634">
    <property type="term" value="C:nucleus"/>
    <property type="evidence" value="ECO:0007669"/>
    <property type="project" value="TreeGrafter"/>
</dbReference>
<gene>
    <name evidence="4" type="ORF">LELG_00003</name>
</gene>
<evidence type="ECO:0000256" key="2">
    <source>
        <dbReference type="ARBA" id="ARBA00022737"/>
    </source>
</evidence>
<dbReference type="Pfam" id="PF00400">
    <property type="entry name" value="WD40"/>
    <property type="match status" value="1"/>
</dbReference>
<keyword evidence="2" id="KW-0677">Repeat</keyword>
<dbReference type="KEGG" id="lel:PVL30_000009"/>